<dbReference type="AlphaFoldDB" id="A0A9D2H6D0"/>
<comment type="caution">
    <text evidence="1">The sequence shown here is derived from an EMBL/GenBank/DDBJ whole genome shotgun (WGS) entry which is preliminary data.</text>
</comment>
<dbReference type="InterPro" id="IPR011200">
    <property type="entry name" value="UCP012608"/>
</dbReference>
<protein>
    <submittedName>
        <fullName evidence="1">DUF2332 domain-containing protein</fullName>
    </submittedName>
</protein>
<name>A0A9D2H6D0_9MICO</name>
<dbReference type="EMBL" id="DXAM01000109">
    <property type="protein sequence ID" value="HJA04734.1"/>
    <property type="molecule type" value="Genomic_DNA"/>
</dbReference>
<reference evidence="1" key="2">
    <citation type="submission" date="2021-04" db="EMBL/GenBank/DDBJ databases">
        <authorList>
            <person name="Gilroy R."/>
        </authorList>
    </citation>
    <scope>NUCLEOTIDE SEQUENCE</scope>
    <source>
        <strain evidence="1">ChiHjej8B7-3636</strain>
    </source>
</reference>
<organism evidence="1 2">
    <name type="scientific">Candidatus Microbacterium stercoravium</name>
    <dbReference type="NCBI Taxonomy" id="2838697"/>
    <lineage>
        <taxon>Bacteria</taxon>
        <taxon>Bacillati</taxon>
        <taxon>Actinomycetota</taxon>
        <taxon>Actinomycetes</taxon>
        <taxon>Micrococcales</taxon>
        <taxon>Microbacteriaceae</taxon>
        <taxon>Microbacterium</taxon>
    </lineage>
</organism>
<sequence>MDPIADVRARYDRFAREEAPGRSAQYAEWAAGAASDETILEALSRLPSAHRQPPVVFAVTRMLGAHGDYASWSEFVRNNAERVIAECAARTTQTNEPLRCVPLLVALDRIRGPVALIEIGSAAGLCLCPDRYAYRFRTDDGPAQLGEGSVALDAEVTGVRVPRRIPEIVWRAGIDLEPRDARDPDDRAWISGLVWPGETERAVRVDAALDVVAADPPLVIAGDAAEPGVLADLVARVPVDTTIVIATVGVLPHLPREARDRLIETIRALPARWVTLDAPGLHDAWDPAVDADAWEGFVLALDGRPIAAADPLGSWVRGV</sequence>
<evidence type="ECO:0000313" key="1">
    <source>
        <dbReference type="EMBL" id="HJA04734.1"/>
    </source>
</evidence>
<dbReference type="Pfam" id="PF10094">
    <property type="entry name" value="DUF2332"/>
    <property type="match status" value="1"/>
</dbReference>
<dbReference type="Proteomes" id="UP000824220">
    <property type="component" value="Unassembled WGS sequence"/>
</dbReference>
<evidence type="ECO:0000313" key="2">
    <source>
        <dbReference type="Proteomes" id="UP000824220"/>
    </source>
</evidence>
<reference evidence="1" key="1">
    <citation type="journal article" date="2021" name="PeerJ">
        <title>Extensive microbial diversity within the chicken gut microbiome revealed by metagenomics and culture.</title>
        <authorList>
            <person name="Gilroy R."/>
            <person name="Ravi A."/>
            <person name="Getino M."/>
            <person name="Pursley I."/>
            <person name="Horton D.L."/>
            <person name="Alikhan N.F."/>
            <person name="Baker D."/>
            <person name="Gharbi K."/>
            <person name="Hall N."/>
            <person name="Watson M."/>
            <person name="Adriaenssens E.M."/>
            <person name="Foster-Nyarko E."/>
            <person name="Jarju S."/>
            <person name="Secka A."/>
            <person name="Antonio M."/>
            <person name="Oren A."/>
            <person name="Chaudhuri R.R."/>
            <person name="La Ragione R."/>
            <person name="Hildebrand F."/>
            <person name="Pallen M.J."/>
        </authorList>
    </citation>
    <scope>NUCLEOTIDE SEQUENCE</scope>
    <source>
        <strain evidence="1">ChiHjej8B7-3636</strain>
    </source>
</reference>
<gene>
    <name evidence="1" type="ORF">H9800_07715</name>
</gene>
<accession>A0A9D2H6D0</accession>
<proteinExistence type="predicted"/>